<evidence type="ECO:0000256" key="2">
    <source>
        <dbReference type="ARBA" id="ARBA00022737"/>
    </source>
</evidence>
<dbReference type="CDD" id="cd00200">
    <property type="entry name" value="WD40"/>
    <property type="match status" value="1"/>
</dbReference>
<dbReference type="PANTHER" id="PTHR19871:SF14">
    <property type="entry name" value="DUF4062 DOMAIN-CONTAINING PROTEIN"/>
    <property type="match status" value="1"/>
</dbReference>
<keyword evidence="5" id="KW-1185">Reference proteome</keyword>
<dbReference type="PRINTS" id="PR00320">
    <property type="entry name" value="GPROTEINBRPT"/>
</dbReference>
<gene>
    <name evidence="4" type="ORF">SR1949_38230</name>
</gene>
<dbReference type="Gene3D" id="2.130.10.10">
    <property type="entry name" value="YVTN repeat-like/Quinoprotein amine dehydrogenase"/>
    <property type="match status" value="2"/>
</dbReference>
<dbReference type="Pfam" id="PF00400">
    <property type="entry name" value="WD40"/>
    <property type="match status" value="3"/>
</dbReference>
<dbReference type="EMBL" id="BJCE01000165">
    <property type="protein sequence ID" value="GCL38705.1"/>
    <property type="molecule type" value="Genomic_DNA"/>
</dbReference>
<name>A0A480A179_9CYAN</name>
<feature type="repeat" description="WD" evidence="3">
    <location>
        <begin position="153"/>
        <end position="194"/>
    </location>
</feature>
<dbReference type="Gene3D" id="1.25.40.370">
    <property type="match status" value="1"/>
</dbReference>
<feature type="repeat" description="WD" evidence="3">
    <location>
        <begin position="237"/>
        <end position="278"/>
    </location>
</feature>
<dbReference type="InterPro" id="IPR019775">
    <property type="entry name" value="WD40_repeat_CS"/>
</dbReference>
<dbReference type="PROSITE" id="PS50294">
    <property type="entry name" value="WD_REPEATS_REGION"/>
    <property type="match status" value="3"/>
</dbReference>
<dbReference type="SMART" id="SM00564">
    <property type="entry name" value="PQQ"/>
    <property type="match status" value="3"/>
</dbReference>
<reference evidence="5" key="1">
    <citation type="submission" date="2019-02" db="EMBL/GenBank/DDBJ databases">
        <title>Draft genome sequence of Sphaerospermopsis reniformis NIES-1949.</title>
        <authorList>
            <person name="Yamaguchi H."/>
            <person name="Suzuki S."/>
            <person name="Kawachi M."/>
        </authorList>
    </citation>
    <scope>NUCLEOTIDE SEQUENCE [LARGE SCALE GENOMIC DNA]</scope>
    <source>
        <strain evidence="5">NIES-1949</strain>
    </source>
</reference>
<dbReference type="Proteomes" id="UP000300142">
    <property type="component" value="Unassembled WGS sequence"/>
</dbReference>
<dbReference type="PROSITE" id="PS50082">
    <property type="entry name" value="WD_REPEATS_2"/>
    <property type="match status" value="3"/>
</dbReference>
<dbReference type="InterPro" id="IPR001680">
    <property type="entry name" value="WD40_rpt"/>
</dbReference>
<dbReference type="InterPro" id="IPR036322">
    <property type="entry name" value="WD40_repeat_dom_sf"/>
</dbReference>
<keyword evidence="1 3" id="KW-0853">WD repeat</keyword>
<evidence type="ECO:0000313" key="4">
    <source>
        <dbReference type="EMBL" id="GCL38705.1"/>
    </source>
</evidence>
<dbReference type="InterPro" id="IPR018391">
    <property type="entry name" value="PQQ_b-propeller_rpt"/>
</dbReference>
<dbReference type="PROSITE" id="PS00678">
    <property type="entry name" value="WD_REPEATS_1"/>
    <property type="match status" value="3"/>
</dbReference>
<proteinExistence type="predicted"/>
<protein>
    <submittedName>
        <fullName evidence="4">WD repeat-containing protein</fullName>
    </submittedName>
</protein>
<dbReference type="RefSeq" id="WP_137668511.1">
    <property type="nucleotide sequence ID" value="NZ_BJCE01000165.1"/>
</dbReference>
<dbReference type="InterPro" id="IPR015943">
    <property type="entry name" value="WD40/YVTN_repeat-like_dom_sf"/>
</dbReference>
<feature type="repeat" description="WD" evidence="3">
    <location>
        <begin position="195"/>
        <end position="236"/>
    </location>
</feature>
<dbReference type="SUPFAM" id="SSF50978">
    <property type="entry name" value="WD40 repeat-like"/>
    <property type="match status" value="1"/>
</dbReference>
<comment type="caution">
    <text evidence="4">The sequence shown here is derived from an EMBL/GenBank/DDBJ whole genome shotgun (WGS) entry which is preliminary data.</text>
</comment>
<keyword evidence="2" id="KW-0677">Repeat</keyword>
<dbReference type="InterPro" id="IPR052752">
    <property type="entry name" value="NACHT-WD_repeat"/>
</dbReference>
<dbReference type="AlphaFoldDB" id="A0A480A179"/>
<accession>A0A480A179</accession>
<organism evidence="4 5">
    <name type="scientific">Sphaerospermopsis reniformis</name>
    <dbReference type="NCBI Taxonomy" id="531300"/>
    <lineage>
        <taxon>Bacteria</taxon>
        <taxon>Bacillati</taxon>
        <taxon>Cyanobacteriota</taxon>
        <taxon>Cyanophyceae</taxon>
        <taxon>Nostocales</taxon>
        <taxon>Aphanizomenonaceae</taxon>
        <taxon>Sphaerospermopsis</taxon>
    </lineage>
</organism>
<dbReference type="SMART" id="SM00320">
    <property type="entry name" value="WD40"/>
    <property type="match status" value="4"/>
</dbReference>
<evidence type="ECO:0000256" key="1">
    <source>
        <dbReference type="ARBA" id="ARBA00022574"/>
    </source>
</evidence>
<dbReference type="InterPro" id="IPR020472">
    <property type="entry name" value="WD40_PAC1"/>
</dbReference>
<dbReference type="PANTHER" id="PTHR19871">
    <property type="entry name" value="BETA TRANSDUCIN-RELATED PROTEIN"/>
    <property type="match status" value="1"/>
</dbReference>
<evidence type="ECO:0000313" key="5">
    <source>
        <dbReference type="Proteomes" id="UP000300142"/>
    </source>
</evidence>
<evidence type="ECO:0000256" key="3">
    <source>
        <dbReference type="PROSITE-ProRule" id="PRU00221"/>
    </source>
</evidence>
<sequence>MKQIEKKSSAQKLHKQKIRLARYPYSLVNSGQYEKYFQTLTNYQFISTKINHPEFGIQALIEDYDLLDDTQTKTHPDQTKTLKYIQSALRLSAHIVTQDKQQLPSQLWGRLQAIHTPEIQTLLNQAQTNHPHPWLRPLTPSLTQAGGSLLRTLSGHSRSVNAVAVTADNQRVISGSDDNTVKVWNLQTGEEQFTLEGHSSSVYAVAVTADNQRVISGSWDNTVKVWNLQTGEELFTLEGHSDRVNAVAVTADNQRVISGSSDNTVKVWNLQTGEEIATFTGDSDFLSCAVAPPTKFTDTLTIVAGDVGGMVHFLKLENEGE</sequence>